<dbReference type="Gene3D" id="3.40.1280.10">
    <property type="match status" value="1"/>
</dbReference>
<dbReference type="InterPro" id="IPR001537">
    <property type="entry name" value="SpoU_MeTrfase"/>
</dbReference>
<keyword evidence="5" id="KW-1185">Reference proteome</keyword>
<evidence type="ECO:0000313" key="4">
    <source>
        <dbReference type="EMBL" id="KAF4705176.1"/>
    </source>
</evidence>
<dbReference type="EMBL" id="JABANO010034426">
    <property type="protein sequence ID" value="KAF4705176.1"/>
    <property type="molecule type" value="Genomic_DNA"/>
</dbReference>
<sequence length="116" mass="12420">VQFMCGNGSEAAVASADEECRDSGKYRGVMVVVGSEAHGRSAELLECCTRVTLPMSMAADSLNASIAGGVLLYDIVLRLQEGKASANSMFLISFYSCWVQLLDGLVTEIIFCRADQ</sequence>
<accession>A0A7J6QC14</accession>
<evidence type="ECO:0000256" key="1">
    <source>
        <dbReference type="ARBA" id="ARBA00022603"/>
    </source>
</evidence>
<gene>
    <name evidence="4" type="ORF">FOZ63_009349</name>
</gene>
<feature type="domain" description="tRNA/rRNA methyltransferase SpoU type" evidence="3">
    <location>
        <begin position="21"/>
        <end position="73"/>
    </location>
</feature>
<evidence type="ECO:0000313" key="5">
    <source>
        <dbReference type="Proteomes" id="UP000553632"/>
    </source>
</evidence>
<feature type="non-terminal residue" evidence="4">
    <location>
        <position position="1"/>
    </location>
</feature>
<reference evidence="4 5" key="1">
    <citation type="submission" date="2020-04" db="EMBL/GenBank/DDBJ databases">
        <title>Perkinsus olseni comparative genomics.</title>
        <authorList>
            <person name="Bogema D.R."/>
        </authorList>
    </citation>
    <scope>NUCLEOTIDE SEQUENCE [LARGE SCALE GENOMIC DNA]</scope>
    <source>
        <strain evidence="4 5">ATCC PRA-207</strain>
    </source>
</reference>
<dbReference type="InterPro" id="IPR029028">
    <property type="entry name" value="Alpha/beta_knot_MTases"/>
</dbReference>
<organism evidence="4 5">
    <name type="scientific">Perkinsus olseni</name>
    <name type="common">Perkinsus atlanticus</name>
    <dbReference type="NCBI Taxonomy" id="32597"/>
    <lineage>
        <taxon>Eukaryota</taxon>
        <taxon>Sar</taxon>
        <taxon>Alveolata</taxon>
        <taxon>Perkinsozoa</taxon>
        <taxon>Perkinsea</taxon>
        <taxon>Perkinsida</taxon>
        <taxon>Perkinsidae</taxon>
        <taxon>Perkinsus</taxon>
    </lineage>
</organism>
<evidence type="ECO:0000256" key="2">
    <source>
        <dbReference type="ARBA" id="ARBA00022679"/>
    </source>
</evidence>
<name>A0A7J6QC14_PEROL</name>
<dbReference type="GO" id="GO:0003723">
    <property type="term" value="F:RNA binding"/>
    <property type="evidence" value="ECO:0007669"/>
    <property type="project" value="InterPro"/>
</dbReference>
<dbReference type="InterPro" id="IPR029026">
    <property type="entry name" value="tRNA_m1G_MTases_N"/>
</dbReference>
<keyword evidence="1" id="KW-0489">Methyltransferase</keyword>
<proteinExistence type="predicted"/>
<dbReference type="Pfam" id="PF00588">
    <property type="entry name" value="SpoU_methylase"/>
    <property type="match status" value="1"/>
</dbReference>
<dbReference type="Proteomes" id="UP000553632">
    <property type="component" value="Unassembled WGS sequence"/>
</dbReference>
<dbReference type="GO" id="GO:0008173">
    <property type="term" value="F:RNA methyltransferase activity"/>
    <property type="evidence" value="ECO:0007669"/>
    <property type="project" value="InterPro"/>
</dbReference>
<dbReference type="GO" id="GO:0006396">
    <property type="term" value="P:RNA processing"/>
    <property type="evidence" value="ECO:0007669"/>
    <property type="project" value="InterPro"/>
</dbReference>
<feature type="non-terminal residue" evidence="4">
    <location>
        <position position="116"/>
    </location>
</feature>
<evidence type="ECO:0000259" key="3">
    <source>
        <dbReference type="Pfam" id="PF00588"/>
    </source>
</evidence>
<dbReference type="AlphaFoldDB" id="A0A7J6QC14"/>
<protein>
    <recommendedName>
        <fullName evidence="3">tRNA/rRNA methyltransferase SpoU type domain-containing protein</fullName>
    </recommendedName>
</protein>
<dbReference type="GO" id="GO:0032259">
    <property type="term" value="P:methylation"/>
    <property type="evidence" value="ECO:0007669"/>
    <property type="project" value="UniProtKB-KW"/>
</dbReference>
<dbReference type="SUPFAM" id="SSF75217">
    <property type="entry name" value="alpha/beta knot"/>
    <property type="match status" value="1"/>
</dbReference>
<comment type="caution">
    <text evidence="4">The sequence shown here is derived from an EMBL/GenBank/DDBJ whole genome shotgun (WGS) entry which is preliminary data.</text>
</comment>
<keyword evidence="2" id="KW-0808">Transferase</keyword>